<evidence type="ECO:0000259" key="1">
    <source>
        <dbReference type="PROSITE" id="PS50994"/>
    </source>
</evidence>
<dbReference type="EMBL" id="DABXZF010000053">
    <property type="protein sequence ID" value="HAO5923592.1"/>
    <property type="molecule type" value="Genomic_DNA"/>
</dbReference>
<dbReference type="Gene3D" id="3.30.420.10">
    <property type="entry name" value="Ribonuclease H-like superfamily/Ribonuclease H"/>
    <property type="match status" value="1"/>
</dbReference>
<accession>A0A8H9JTV7</accession>
<dbReference type="InterPro" id="IPR050900">
    <property type="entry name" value="Transposase_IS3/IS150/IS904"/>
</dbReference>
<dbReference type="SUPFAM" id="SSF53098">
    <property type="entry name" value="Ribonuclease H-like"/>
    <property type="match status" value="1"/>
</dbReference>
<gene>
    <name evidence="2" type="ORF">IP987_002812</name>
</gene>
<dbReference type="GO" id="GO:0015074">
    <property type="term" value="P:DNA integration"/>
    <property type="evidence" value="ECO:0007669"/>
    <property type="project" value="InterPro"/>
</dbReference>
<name>A0A8H9JTV7_LISMN</name>
<organism evidence="2">
    <name type="scientific">Listeria monocytogenes</name>
    <dbReference type="NCBI Taxonomy" id="1639"/>
    <lineage>
        <taxon>Bacteria</taxon>
        <taxon>Bacillati</taxon>
        <taxon>Bacillota</taxon>
        <taxon>Bacilli</taxon>
        <taxon>Bacillales</taxon>
        <taxon>Listeriaceae</taxon>
        <taxon>Listeria</taxon>
    </lineage>
</organism>
<dbReference type="InterPro" id="IPR012337">
    <property type="entry name" value="RNaseH-like_sf"/>
</dbReference>
<dbReference type="PANTHER" id="PTHR46889">
    <property type="entry name" value="TRANSPOSASE INSF FOR INSERTION SEQUENCE IS3B-RELATED"/>
    <property type="match status" value="1"/>
</dbReference>
<protein>
    <recommendedName>
        <fullName evidence="1">Integrase catalytic domain-containing protein</fullName>
    </recommendedName>
</protein>
<dbReference type="GO" id="GO:0003676">
    <property type="term" value="F:nucleic acid binding"/>
    <property type="evidence" value="ECO:0007669"/>
    <property type="project" value="InterPro"/>
</dbReference>
<dbReference type="InterPro" id="IPR036397">
    <property type="entry name" value="RNaseH_sf"/>
</dbReference>
<dbReference type="PROSITE" id="PS50994">
    <property type="entry name" value="INTEGRASE"/>
    <property type="match status" value="1"/>
</dbReference>
<sequence>MHSNQGSIYTSYQYQKQVQLKDITISMSRKGMPFDNASIESFHVSLKSETFYLGRLYNTPTSIVIQLN</sequence>
<feature type="domain" description="Integrase catalytic" evidence="1">
    <location>
        <begin position="1"/>
        <end position="68"/>
    </location>
</feature>
<dbReference type="AlphaFoldDB" id="A0A8H9JTV7"/>
<dbReference type="PANTHER" id="PTHR46889:SF4">
    <property type="entry name" value="TRANSPOSASE INSO FOR INSERTION SEQUENCE ELEMENT IS911B-RELATED"/>
    <property type="match status" value="1"/>
</dbReference>
<reference evidence="2" key="1">
    <citation type="journal article" date="2018" name="Genome Biol.">
        <title>SKESA: strategic k-mer extension for scrupulous assemblies.</title>
        <authorList>
            <person name="Souvorov A."/>
            <person name="Agarwala R."/>
            <person name="Lipman D.J."/>
        </authorList>
    </citation>
    <scope>NUCLEOTIDE SEQUENCE</scope>
    <source>
        <strain evidence="2">SFBRL218_S4</strain>
    </source>
</reference>
<dbReference type="InterPro" id="IPR001584">
    <property type="entry name" value="Integrase_cat-core"/>
</dbReference>
<evidence type="ECO:0000313" key="2">
    <source>
        <dbReference type="EMBL" id="HAO5923592.1"/>
    </source>
</evidence>
<comment type="caution">
    <text evidence="2">The sequence shown here is derived from an EMBL/GenBank/DDBJ whole genome shotgun (WGS) entry which is preliminary data.</text>
</comment>
<dbReference type="Proteomes" id="UP000853596">
    <property type="component" value="Unassembled WGS sequence"/>
</dbReference>
<proteinExistence type="predicted"/>
<reference evidence="2" key="2">
    <citation type="submission" date="2020-10" db="EMBL/GenBank/DDBJ databases">
        <authorList>
            <consortium name="NCBI Pathogen Detection Project"/>
        </authorList>
    </citation>
    <scope>NUCLEOTIDE SEQUENCE</scope>
    <source>
        <strain evidence="2">SFBRL218_S4</strain>
    </source>
</reference>